<dbReference type="OrthoDB" id="441771at2759"/>
<feature type="compositionally biased region" description="Basic and acidic residues" evidence="7">
    <location>
        <begin position="742"/>
        <end position="755"/>
    </location>
</feature>
<evidence type="ECO:0000256" key="4">
    <source>
        <dbReference type="ARBA" id="ARBA00022552"/>
    </source>
</evidence>
<dbReference type="Pfam" id="PF04147">
    <property type="entry name" value="Nop14"/>
    <property type="match status" value="2"/>
</dbReference>
<feature type="compositionally biased region" description="Basic and acidic residues" evidence="7">
    <location>
        <begin position="155"/>
        <end position="167"/>
    </location>
</feature>
<feature type="region of interest" description="Disordered" evidence="7">
    <location>
        <begin position="1"/>
        <end position="44"/>
    </location>
</feature>
<name>A0A9P9IKH5_9PLEO</name>
<feature type="compositionally biased region" description="Acidic residues" evidence="7">
    <location>
        <begin position="199"/>
        <end position="208"/>
    </location>
</feature>
<keyword evidence="3" id="KW-0690">Ribosome biogenesis</keyword>
<dbReference type="Proteomes" id="UP000700596">
    <property type="component" value="Unassembled WGS sequence"/>
</dbReference>
<evidence type="ECO:0000256" key="1">
    <source>
        <dbReference type="ARBA" id="ARBA00004604"/>
    </source>
</evidence>
<evidence type="ECO:0000313" key="9">
    <source>
        <dbReference type="Proteomes" id="UP000700596"/>
    </source>
</evidence>
<protein>
    <submittedName>
        <fullName evidence="8">Nucleolar protein 14</fullName>
    </submittedName>
</protein>
<comment type="function">
    <text evidence="6">Involved in nucleolar processing of pre-18S ribosomal RNA. Has a role in the nuclear export of 40S pre-ribosomal subunit to the cytoplasm.</text>
</comment>
<evidence type="ECO:0000256" key="2">
    <source>
        <dbReference type="ARBA" id="ARBA00007466"/>
    </source>
</evidence>
<dbReference type="AlphaFoldDB" id="A0A9P9IKH5"/>
<evidence type="ECO:0000313" key="8">
    <source>
        <dbReference type="EMBL" id="KAH7123826.1"/>
    </source>
</evidence>
<feature type="region of interest" description="Disordered" evidence="7">
    <location>
        <begin position="314"/>
        <end position="387"/>
    </location>
</feature>
<accession>A0A9P9IKH5</accession>
<feature type="compositionally biased region" description="Basic and acidic residues" evidence="7">
    <location>
        <begin position="810"/>
        <end position="827"/>
    </location>
</feature>
<comment type="subcellular location">
    <subcellularLocation>
        <location evidence="1">Nucleus</location>
        <location evidence="1">Nucleolus</location>
    </subcellularLocation>
</comment>
<evidence type="ECO:0000256" key="5">
    <source>
        <dbReference type="ARBA" id="ARBA00023242"/>
    </source>
</evidence>
<gene>
    <name evidence="8" type="ORF">B0J11DRAFT_488295</name>
</gene>
<feature type="region of interest" description="Disordered" evidence="7">
    <location>
        <begin position="731"/>
        <end position="755"/>
    </location>
</feature>
<feature type="compositionally biased region" description="Basic and acidic residues" evidence="7">
    <location>
        <begin position="209"/>
        <end position="244"/>
    </location>
</feature>
<evidence type="ECO:0000256" key="7">
    <source>
        <dbReference type="SAM" id="MobiDB-lite"/>
    </source>
</evidence>
<comment type="caution">
    <text evidence="8">The sequence shown here is derived from an EMBL/GenBank/DDBJ whole genome shotgun (WGS) entry which is preliminary data.</text>
</comment>
<dbReference type="EMBL" id="JAGMWT010000008">
    <property type="protein sequence ID" value="KAH7123826.1"/>
    <property type="molecule type" value="Genomic_DNA"/>
</dbReference>
<feature type="region of interest" description="Disordered" evidence="7">
    <location>
        <begin position="267"/>
        <end position="292"/>
    </location>
</feature>
<feature type="compositionally biased region" description="Acidic residues" evidence="7">
    <location>
        <begin position="412"/>
        <end position="434"/>
    </location>
</feature>
<dbReference type="GO" id="GO:0032040">
    <property type="term" value="C:small-subunit processome"/>
    <property type="evidence" value="ECO:0007669"/>
    <property type="project" value="InterPro"/>
</dbReference>
<sequence>MPPSQLKRLKASLREQGITGPQKSKKQKKNQKTSADQHAKKAAALASIREAANPFDFKHLSRPKKFEYVTNQPQNAKKTLGRPGVTKSHGEETRRKTLLPEMNRRNKVGGIVDRRIGEDDPSMTLDDKMMARFEREQQRKRGNVFDLEEADDEVELTHGGKSLRFDADGGEDYDAASVSGSSDGEADGFLQRKRRRDEEGDDILADGADEPKTDEPERKKSKTEVMKELIAKSKMHKYERQQQKEDDDDLIEELNKGMPDMLAALRGHKAKQDQAPSAAPETTSTNEFGMNPERAALLVKSKYEVDRDFDKRVKQLTTDQRAKPANPTLKPEDAAKKEAGRLQELERQRELRMKGLAESPDDDEDSASADDNEESIQDDAREFGIWNREARLEEEEDEFELDADLIASGSEIDSDVSEDDSDDAAEEHGDDDDEFLQYVMPESSKTTDNPNNVPIGIPGTNAKQSKLAYTFECPRSHDELLTIFKDVALPDLPTAIVRVRSLHHPGLQEDNKNKLADFACALVDHIDYLANQQPPAPLAIIETIIRHIHSLSRSYAIQIATRFRHHLKQIQAKTEFEAGDLTIFTAIGSIYPTSDHFHQVVTPSILLMARWMGLATSPKSAKDIATGAYISTLCLQYQRLSKRYIPEIIRWTTLALNSPHMSPKLLTTYCTNITTMINLWQGTPAFTEIFTPLLKPLKQHTPRSNSTIQRLTIALQTARLARLPQTLHNHRPLPIKTSIPKFEGEFDPTKHYDPDRERADANKLRKEYKREKKGAMRELRKDANFIAREKLRDKKEKDRAYEEKYRKLVAEIQGEEGREANAYEREKKGRKRGR</sequence>
<keyword evidence="9" id="KW-1185">Reference proteome</keyword>
<feature type="compositionally biased region" description="Basic and acidic residues" evidence="7">
    <location>
        <begin position="330"/>
        <end position="355"/>
    </location>
</feature>
<dbReference type="PANTHER" id="PTHR23183:SF0">
    <property type="entry name" value="NUCLEOLAR PROTEIN 14"/>
    <property type="match status" value="1"/>
</dbReference>
<evidence type="ECO:0000256" key="3">
    <source>
        <dbReference type="ARBA" id="ARBA00022517"/>
    </source>
</evidence>
<reference evidence="8" key="1">
    <citation type="journal article" date="2021" name="Nat. Commun.">
        <title>Genetic determinants of endophytism in the Arabidopsis root mycobiome.</title>
        <authorList>
            <person name="Mesny F."/>
            <person name="Miyauchi S."/>
            <person name="Thiergart T."/>
            <person name="Pickel B."/>
            <person name="Atanasova L."/>
            <person name="Karlsson M."/>
            <person name="Huettel B."/>
            <person name="Barry K.W."/>
            <person name="Haridas S."/>
            <person name="Chen C."/>
            <person name="Bauer D."/>
            <person name="Andreopoulos W."/>
            <person name="Pangilinan J."/>
            <person name="LaButti K."/>
            <person name="Riley R."/>
            <person name="Lipzen A."/>
            <person name="Clum A."/>
            <person name="Drula E."/>
            <person name="Henrissat B."/>
            <person name="Kohler A."/>
            <person name="Grigoriev I.V."/>
            <person name="Martin F.M."/>
            <person name="Hacquard S."/>
        </authorList>
    </citation>
    <scope>NUCLEOTIDE SEQUENCE</scope>
    <source>
        <strain evidence="8">MPI-CAGE-CH-0243</strain>
    </source>
</reference>
<proteinExistence type="inferred from homology"/>
<keyword evidence="5" id="KW-0539">Nucleus</keyword>
<comment type="similarity">
    <text evidence="2">Belongs to the NOP14 family.</text>
</comment>
<keyword evidence="4" id="KW-0698">rRNA processing</keyword>
<organism evidence="8 9">
    <name type="scientific">Dendryphion nanum</name>
    <dbReference type="NCBI Taxonomy" id="256645"/>
    <lineage>
        <taxon>Eukaryota</taxon>
        <taxon>Fungi</taxon>
        <taxon>Dikarya</taxon>
        <taxon>Ascomycota</taxon>
        <taxon>Pezizomycotina</taxon>
        <taxon>Dothideomycetes</taxon>
        <taxon>Pleosporomycetidae</taxon>
        <taxon>Pleosporales</taxon>
        <taxon>Torulaceae</taxon>
        <taxon>Dendryphion</taxon>
    </lineage>
</organism>
<feature type="compositionally biased region" description="Basic and acidic residues" evidence="7">
    <location>
        <begin position="125"/>
        <end position="139"/>
    </location>
</feature>
<dbReference type="InterPro" id="IPR007276">
    <property type="entry name" value="Nop14"/>
</dbReference>
<feature type="region of interest" description="Disordered" evidence="7">
    <location>
        <begin position="66"/>
        <end position="250"/>
    </location>
</feature>
<dbReference type="GO" id="GO:0030490">
    <property type="term" value="P:maturation of SSU-rRNA"/>
    <property type="evidence" value="ECO:0007669"/>
    <property type="project" value="TreeGrafter"/>
</dbReference>
<feature type="region of interest" description="Disordered" evidence="7">
    <location>
        <begin position="810"/>
        <end position="834"/>
    </location>
</feature>
<feature type="region of interest" description="Disordered" evidence="7">
    <location>
        <begin position="408"/>
        <end position="434"/>
    </location>
</feature>
<dbReference type="PANTHER" id="PTHR23183">
    <property type="entry name" value="NOP14"/>
    <property type="match status" value="1"/>
</dbReference>
<dbReference type="GO" id="GO:0030692">
    <property type="term" value="C:Noc4p-Nop14p complex"/>
    <property type="evidence" value="ECO:0007669"/>
    <property type="project" value="TreeGrafter"/>
</dbReference>
<evidence type="ECO:0000256" key="6">
    <source>
        <dbReference type="ARBA" id="ARBA00024695"/>
    </source>
</evidence>
<feature type="compositionally biased region" description="Acidic residues" evidence="7">
    <location>
        <begin position="359"/>
        <end position="377"/>
    </location>
</feature>